<sequence length="329" mass="34937">MATRPQSPAPAGPARPAAPRIGLGLAAVGRPGYINLGRDRDLPPGRGVGAMRERTHELLDRAYESGVRDFDAARSYGRAEEFLAEWLDAAERPDAVVSSKWGYTYTADWRVQAEAHEVKDHSLATYQRQLAETRALLGDRLAIYQIHSVTPDSPALTDAALHHALAELAAEGVLVGLSTSGPEQGEAIRAALAITVDGEPLFRCVQATWNPLEPSAGPALAEAYAAGCRVMVKEAMANGRLAVPEPLVAEALAPLVAAHDITHDALALAAALHQPWASVVLSGAATAAQLDSNLTALTVRLTPSDLTTLSALAEPPTTYWRHRASLPWN</sequence>
<gene>
    <name evidence="2" type="ORF">SAMN05216259_108120</name>
</gene>
<keyword evidence="3" id="KW-1185">Reference proteome</keyword>
<evidence type="ECO:0000259" key="1">
    <source>
        <dbReference type="Pfam" id="PF00248"/>
    </source>
</evidence>
<dbReference type="Gene3D" id="3.20.20.100">
    <property type="entry name" value="NADP-dependent oxidoreductase domain"/>
    <property type="match status" value="1"/>
</dbReference>
<dbReference type="EMBL" id="FNIE01000008">
    <property type="protein sequence ID" value="SDO20411.1"/>
    <property type="molecule type" value="Genomic_DNA"/>
</dbReference>
<protein>
    <submittedName>
        <fullName evidence="2">Predicted oxidoreductase</fullName>
    </submittedName>
</protein>
<organism evidence="2 3">
    <name type="scientific">Actinacidiphila guanduensis</name>
    <dbReference type="NCBI Taxonomy" id="310781"/>
    <lineage>
        <taxon>Bacteria</taxon>
        <taxon>Bacillati</taxon>
        <taxon>Actinomycetota</taxon>
        <taxon>Actinomycetes</taxon>
        <taxon>Kitasatosporales</taxon>
        <taxon>Streptomycetaceae</taxon>
        <taxon>Actinacidiphila</taxon>
    </lineage>
</organism>
<dbReference type="PANTHER" id="PTHR43312:SF1">
    <property type="entry name" value="NADP-DEPENDENT OXIDOREDUCTASE DOMAIN-CONTAINING PROTEIN"/>
    <property type="match status" value="1"/>
</dbReference>
<dbReference type="PANTHER" id="PTHR43312">
    <property type="entry name" value="D-THREO-ALDOSE 1-DEHYDROGENASE"/>
    <property type="match status" value="1"/>
</dbReference>
<evidence type="ECO:0000313" key="2">
    <source>
        <dbReference type="EMBL" id="SDO20411.1"/>
    </source>
</evidence>
<dbReference type="RefSeq" id="WP_245771503.1">
    <property type="nucleotide sequence ID" value="NZ_FNIE01000008.1"/>
</dbReference>
<dbReference type="InterPro" id="IPR036812">
    <property type="entry name" value="NAD(P)_OxRdtase_dom_sf"/>
</dbReference>
<dbReference type="InterPro" id="IPR023210">
    <property type="entry name" value="NADP_OxRdtase_dom"/>
</dbReference>
<proteinExistence type="predicted"/>
<dbReference type="SUPFAM" id="SSF51430">
    <property type="entry name" value="NAD(P)-linked oxidoreductase"/>
    <property type="match status" value="1"/>
</dbReference>
<dbReference type="Proteomes" id="UP000199341">
    <property type="component" value="Unassembled WGS sequence"/>
</dbReference>
<dbReference type="AlphaFoldDB" id="A0A1H0HNJ7"/>
<dbReference type="STRING" id="310781.SAMN05216259_108120"/>
<dbReference type="InterPro" id="IPR053135">
    <property type="entry name" value="AKR2_Oxidoreductase"/>
</dbReference>
<accession>A0A1H0HNJ7</accession>
<reference evidence="2 3" key="1">
    <citation type="submission" date="2016-10" db="EMBL/GenBank/DDBJ databases">
        <authorList>
            <person name="de Groot N.N."/>
        </authorList>
    </citation>
    <scope>NUCLEOTIDE SEQUENCE [LARGE SCALE GENOMIC DNA]</scope>
    <source>
        <strain evidence="2 3">CGMCC 4.2022</strain>
    </source>
</reference>
<evidence type="ECO:0000313" key="3">
    <source>
        <dbReference type="Proteomes" id="UP000199341"/>
    </source>
</evidence>
<name>A0A1H0HNJ7_9ACTN</name>
<feature type="domain" description="NADP-dependent oxidoreductase" evidence="1">
    <location>
        <begin position="52"/>
        <end position="313"/>
    </location>
</feature>
<dbReference type="Pfam" id="PF00248">
    <property type="entry name" value="Aldo_ket_red"/>
    <property type="match status" value="1"/>
</dbReference>